<dbReference type="InterPro" id="IPR018171">
    <property type="entry name" value="Pept_tRNA_hydro_CS"/>
</dbReference>
<keyword evidence="4 7" id="KW-0694">RNA-binding</keyword>
<sequence>MHLIVSLGNHGKKYEKTRHNVGFLAADKIAANFQFSIFNFQSIFNAKISKGEIAGKKVILVKPQTFMNLSGKAVKKLTYNLKLKTNNLLVVHDDIDLPLGKIKISVGRSSAGHKGVQSIIDELGTKNFTRFRLGIQPKTGKPENVEDFVLKKFTKEEEKIVQEVIEKTCQAIEFFLESGLEKTMSKYNV</sequence>
<dbReference type="SUPFAM" id="SSF53178">
    <property type="entry name" value="Peptidyl-tRNA hydrolase-like"/>
    <property type="match status" value="1"/>
</dbReference>
<comment type="catalytic activity">
    <reaction evidence="7 8">
        <text>an N-acyl-L-alpha-aminoacyl-tRNA + H2O = an N-acyl-L-amino acid + a tRNA + H(+)</text>
        <dbReference type="Rhea" id="RHEA:54448"/>
        <dbReference type="Rhea" id="RHEA-COMP:10123"/>
        <dbReference type="Rhea" id="RHEA-COMP:13883"/>
        <dbReference type="ChEBI" id="CHEBI:15377"/>
        <dbReference type="ChEBI" id="CHEBI:15378"/>
        <dbReference type="ChEBI" id="CHEBI:59874"/>
        <dbReference type="ChEBI" id="CHEBI:78442"/>
        <dbReference type="ChEBI" id="CHEBI:138191"/>
        <dbReference type="EC" id="3.1.1.29"/>
    </reaction>
</comment>
<dbReference type="GO" id="GO:0004045">
    <property type="term" value="F:peptidyl-tRNA hydrolase activity"/>
    <property type="evidence" value="ECO:0007669"/>
    <property type="project" value="UniProtKB-UniRule"/>
</dbReference>
<dbReference type="GO" id="GO:0005737">
    <property type="term" value="C:cytoplasm"/>
    <property type="evidence" value="ECO:0007669"/>
    <property type="project" value="UniProtKB-SubCell"/>
</dbReference>
<feature type="site" description="Stabilizes the basic form of H active site to accept a proton" evidence="7">
    <location>
        <position position="93"/>
    </location>
</feature>
<dbReference type="NCBIfam" id="TIGR00447">
    <property type="entry name" value="pth"/>
    <property type="match status" value="1"/>
</dbReference>
<dbReference type="AlphaFoldDB" id="A0A2H0YLP1"/>
<evidence type="ECO:0000256" key="1">
    <source>
        <dbReference type="ARBA" id="ARBA00013260"/>
    </source>
</evidence>
<dbReference type="PANTHER" id="PTHR17224">
    <property type="entry name" value="PEPTIDYL-TRNA HYDROLASE"/>
    <property type="match status" value="1"/>
</dbReference>
<proteinExistence type="inferred from homology"/>
<evidence type="ECO:0000313" key="10">
    <source>
        <dbReference type="EMBL" id="PIS39415.1"/>
    </source>
</evidence>
<dbReference type="PANTHER" id="PTHR17224:SF1">
    <property type="entry name" value="PEPTIDYL-TRNA HYDROLASE"/>
    <property type="match status" value="1"/>
</dbReference>
<comment type="function">
    <text evidence="7">Hydrolyzes ribosome-free peptidyl-tRNAs (with 1 or more amino acids incorporated), which drop off the ribosome during protein synthesis, or as a result of ribosome stalling.</text>
</comment>
<dbReference type="HAMAP" id="MF_00083">
    <property type="entry name" value="Pept_tRNA_hydro_bact"/>
    <property type="match status" value="1"/>
</dbReference>
<dbReference type="Pfam" id="PF01195">
    <property type="entry name" value="Pept_tRNA_hydro"/>
    <property type="match status" value="1"/>
</dbReference>
<evidence type="ECO:0000256" key="4">
    <source>
        <dbReference type="ARBA" id="ARBA00022884"/>
    </source>
</evidence>
<keyword evidence="3 7" id="KW-0378">Hydrolase</keyword>
<comment type="subunit">
    <text evidence="7">Monomer.</text>
</comment>
<evidence type="ECO:0000256" key="3">
    <source>
        <dbReference type="ARBA" id="ARBA00022801"/>
    </source>
</evidence>
<comment type="similarity">
    <text evidence="5 7 9">Belongs to the PTH family.</text>
</comment>
<comment type="caution">
    <text evidence="7">Lacks conserved residue(s) required for the propagation of feature annotation.</text>
</comment>
<comment type="function">
    <text evidence="7">Catalyzes the release of premature peptidyl moieties from peptidyl-tRNA molecules trapped in stalled 50S ribosomal subunits, and thus maintains levels of free tRNAs and 50S ribosomes.</text>
</comment>
<feature type="binding site" evidence="7">
    <location>
        <position position="66"/>
    </location>
    <ligand>
        <name>tRNA</name>
        <dbReference type="ChEBI" id="CHEBI:17843"/>
    </ligand>
</feature>
<gene>
    <name evidence="7" type="primary">pth</name>
    <name evidence="10" type="ORF">COT33_02010</name>
</gene>
<dbReference type="Proteomes" id="UP000230088">
    <property type="component" value="Unassembled WGS sequence"/>
</dbReference>
<dbReference type="PROSITE" id="PS01195">
    <property type="entry name" value="PEPT_TRNA_HYDROL_1"/>
    <property type="match status" value="1"/>
</dbReference>
<evidence type="ECO:0000256" key="9">
    <source>
        <dbReference type="RuleBase" id="RU004320"/>
    </source>
</evidence>
<dbReference type="InterPro" id="IPR036416">
    <property type="entry name" value="Pept_tRNA_hydro_sf"/>
</dbReference>
<dbReference type="EMBL" id="PEYD01000039">
    <property type="protein sequence ID" value="PIS39415.1"/>
    <property type="molecule type" value="Genomic_DNA"/>
</dbReference>
<name>A0A2H0YLP1_9BACT</name>
<feature type="site" description="Discriminates between blocked and unblocked aminoacyl-tRNA" evidence="7">
    <location>
        <position position="9"/>
    </location>
</feature>
<dbReference type="FunFam" id="3.40.50.1470:FF:000001">
    <property type="entry name" value="Peptidyl-tRNA hydrolase"/>
    <property type="match status" value="1"/>
</dbReference>
<dbReference type="GO" id="GO:0000049">
    <property type="term" value="F:tRNA binding"/>
    <property type="evidence" value="ECO:0007669"/>
    <property type="project" value="UniProtKB-UniRule"/>
</dbReference>
<dbReference type="Gene3D" id="3.40.50.1470">
    <property type="entry name" value="Peptidyl-tRNA hydrolase"/>
    <property type="match status" value="1"/>
</dbReference>
<evidence type="ECO:0000256" key="7">
    <source>
        <dbReference type="HAMAP-Rule" id="MF_00083"/>
    </source>
</evidence>
<evidence type="ECO:0000256" key="5">
    <source>
        <dbReference type="ARBA" id="ARBA00038063"/>
    </source>
</evidence>
<dbReference type="InterPro" id="IPR001328">
    <property type="entry name" value="Pept_tRNA_hydro"/>
</dbReference>
<evidence type="ECO:0000256" key="6">
    <source>
        <dbReference type="ARBA" id="ARBA00050038"/>
    </source>
</evidence>
<protein>
    <recommendedName>
        <fullName evidence="6 7">Peptidyl-tRNA hydrolase</fullName>
        <shortName evidence="7">Pth</shortName>
        <ecNumber evidence="1 7">3.1.1.29</ecNumber>
    </recommendedName>
</protein>
<dbReference type="GO" id="GO:0072344">
    <property type="term" value="P:rescue of stalled ribosome"/>
    <property type="evidence" value="ECO:0007669"/>
    <property type="project" value="UniProtKB-UniRule"/>
</dbReference>
<evidence type="ECO:0000313" key="11">
    <source>
        <dbReference type="Proteomes" id="UP000230088"/>
    </source>
</evidence>
<dbReference type="CDD" id="cd00462">
    <property type="entry name" value="PTH"/>
    <property type="match status" value="1"/>
</dbReference>
<dbReference type="EC" id="3.1.1.29" evidence="1 7"/>
<feature type="binding site" evidence="7">
    <location>
        <position position="68"/>
    </location>
    <ligand>
        <name>tRNA</name>
        <dbReference type="ChEBI" id="CHEBI:17843"/>
    </ligand>
</feature>
<feature type="binding site" evidence="7">
    <location>
        <position position="14"/>
    </location>
    <ligand>
        <name>tRNA</name>
        <dbReference type="ChEBI" id="CHEBI:17843"/>
    </ligand>
</feature>
<comment type="subcellular location">
    <subcellularLocation>
        <location evidence="7">Cytoplasm</location>
    </subcellularLocation>
</comment>
<comment type="caution">
    <text evidence="10">The sequence shown here is derived from an EMBL/GenBank/DDBJ whole genome shotgun (WGS) entry which is preliminary data.</text>
</comment>
<organism evidence="10 11">
    <name type="scientific">Candidatus Nealsonbacteria bacterium CG08_land_8_20_14_0_20_38_20</name>
    <dbReference type="NCBI Taxonomy" id="1974705"/>
    <lineage>
        <taxon>Bacteria</taxon>
        <taxon>Candidatus Nealsoniibacteriota</taxon>
    </lineage>
</organism>
<keyword evidence="7" id="KW-0963">Cytoplasm</keyword>
<keyword evidence="2 7" id="KW-0820">tRNA-binding</keyword>
<evidence type="ECO:0000256" key="8">
    <source>
        <dbReference type="RuleBase" id="RU000673"/>
    </source>
</evidence>
<reference evidence="11" key="1">
    <citation type="submission" date="2017-09" db="EMBL/GenBank/DDBJ databases">
        <title>Depth-based differentiation of microbial function through sediment-hosted aquifers and enrichment of novel symbionts in the deep terrestrial subsurface.</title>
        <authorList>
            <person name="Probst A.J."/>
            <person name="Ladd B."/>
            <person name="Jarett J.K."/>
            <person name="Geller-Mcgrath D.E."/>
            <person name="Sieber C.M.K."/>
            <person name="Emerson J.B."/>
            <person name="Anantharaman K."/>
            <person name="Thomas B.C."/>
            <person name="Malmstrom R."/>
            <person name="Stieglmeier M."/>
            <person name="Klingl A."/>
            <person name="Woyke T."/>
            <person name="Ryan C.M."/>
            <person name="Banfield J.F."/>
        </authorList>
    </citation>
    <scope>NUCLEOTIDE SEQUENCE [LARGE SCALE GENOMIC DNA]</scope>
</reference>
<accession>A0A2H0YLP1</accession>
<evidence type="ECO:0000256" key="2">
    <source>
        <dbReference type="ARBA" id="ARBA00022555"/>
    </source>
</evidence>
<feature type="active site" description="Proton acceptor" evidence="7">
    <location>
        <position position="19"/>
    </location>
</feature>
<dbReference type="GO" id="GO:0006515">
    <property type="term" value="P:protein quality control for misfolded or incompletely synthesized proteins"/>
    <property type="evidence" value="ECO:0007669"/>
    <property type="project" value="UniProtKB-UniRule"/>
</dbReference>